<dbReference type="GO" id="GO:0005634">
    <property type="term" value="C:nucleus"/>
    <property type="evidence" value="ECO:0007669"/>
    <property type="project" value="UniProtKB-SubCell"/>
</dbReference>
<keyword evidence="11 13" id="KW-0234">DNA repair</keyword>
<dbReference type="GO" id="GO:0006308">
    <property type="term" value="P:DNA catabolic process"/>
    <property type="evidence" value="ECO:0007669"/>
    <property type="project" value="UniProtKB-UniRule"/>
</dbReference>
<accession>A0A8K0DYL8</accession>
<keyword evidence="8 13" id="KW-0378">Hydrolase</keyword>
<comment type="subcellular location">
    <subcellularLocation>
        <location evidence="2 13">Nucleus</location>
    </subcellularLocation>
</comment>
<evidence type="ECO:0000256" key="7">
    <source>
        <dbReference type="ARBA" id="ARBA00022763"/>
    </source>
</evidence>
<dbReference type="InterPro" id="IPR047417">
    <property type="entry name" value="WHD_MUS81"/>
</dbReference>
<dbReference type="GO" id="GO:0048476">
    <property type="term" value="C:Holliday junction resolvase complex"/>
    <property type="evidence" value="ECO:0007669"/>
    <property type="project" value="UniProtKB-UniRule"/>
</dbReference>
<protein>
    <recommendedName>
        <fullName evidence="13">Crossover junction endonuclease MUS81</fullName>
        <ecNumber evidence="13">3.1.22.-</ecNumber>
    </recommendedName>
</protein>
<keyword evidence="9 13" id="KW-0460">Magnesium</keyword>
<evidence type="ECO:0000256" key="13">
    <source>
        <dbReference type="RuleBase" id="RU369042"/>
    </source>
</evidence>
<dbReference type="Proteomes" id="UP000796880">
    <property type="component" value="Unassembled WGS sequence"/>
</dbReference>
<evidence type="ECO:0000256" key="4">
    <source>
        <dbReference type="ARBA" id="ARBA00022722"/>
    </source>
</evidence>
<keyword evidence="12 13" id="KW-0539">Nucleus</keyword>
<dbReference type="GO" id="GO:0000727">
    <property type="term" value="P:double-strand break repair via break-induced replication"/>
    <property type="evidence" value="ECO:0007669"/>
    <property type="project" value="UniProtKB-UniRule"/>
</dbReference>
<gene>
    <name evidence="16" type="ORF">FNV43_RR19475</name>
</gene>
<comment type="function">
    <text evidence="13">Interacts with EME1 to form a DNA structure-specific endonuclease with substrate preference for branched DNA structures with a 5'-end at the branch nick. Typical substrates include 3'-flap structures, D-loops, replication forks and nicked Holliday junctions. May be required in mitosis for the processing of stalled or collapsed replication fork intermediates. May be required in meiosis for the repair of meiosis-specific double strand breaks subsequent to single-end invasion (SEI).</text>
</comment>
<evidence type="ECO:0000256" key="9">
    <source>
        <dbReference type="ARBA" id="ARBA00022842"/>
    </source>
</evidence>
<evidence type="ECO:0000256" key="3">
    <source>
        <dbReference type="ARBA" id="ARBA00010015"/>
    </source>
</evidence>
<feature type="domain" description="MUS81 winged helix" evidence="15">
    <location>
        <begin position="114"/>
        <end position="216"/>
    </location>
</feature>
<dbReference type="EMBL" id="VOIH02000009">
    <property type="protein sequence ID" value="KAF3436728.1"/>
    <property type="molecule type" value="Genomic_DNA"/>
</dbReference>
<dbReference type="GO" id="GO:0048257">
    <property type="term" value="F:3'-flap endonuclease activity"/>
    <property type="evidence" value="ECO:0007669"/>
    <property type="project" value="TreeGrafter"/>
</dbReference>
<evidence type="ECO:0000256" key="1">
    <source>
        <dbReference type="ARBA" id="ARBA00001946"/>
    </source>
</evidence>
<comment type="cofactor">
    <cofactor evidence="1 13">
        <name>Mg(2+)</name>
        <dbReference type="ChEBI" id="CHEBI:18420"/>
    </cofactor>
</comment>
<evidence type="ECO:0000256" key="12">
    <source>
        <dbReference type="ARBA" id="ARBA00023242"/>
    </source>
</evidence>
<evidence type="ECO:0000256" key="2">
    <source>
        <dbReference type="ARBA" id="ARBA00004123"/>
    </source>
</evidence>
<dbReference type="GO" id="GO:0008821">
    <property type="term" value="F:crossover junction DNA endonuclease activity"/>
    <property type="evidence" value="ECO:0007669"/>
    <property type="project" value="UniProtKB-UniRule"/>
</dbReference>
<keyword evidence="6 13" id="KW-0255">Endonuclease</keyword>
<dbReference type="InterPro" id="IPR036388">
    <property type="entry name" value="WH-like_DNA-bd_sf"/>
</dbReference>
<evidence type="ECO:0000256" key="10">
    <source>
        <dbReference type="ARBA" id="ARBA00023172"/>
    </source>
</evidence>
<dbReference type="GO" id="GO:0003677">
    <property type="term" value="F:DNA binding"/>
    <property type="evidence" value="ECO:0007669"/>
    <property type="project" value="UniProtKB-UniRule"/>
</dbReference>
<sequence>MEEQRRLVACLENEELAVYMLKKWEEMAEQRPKGITENIEMTLSKAYSNLCASKTPIKTIKDFSHIKLSFSSHGCGKWILKLMQGFFETAPGSSGLEDLTKKSKKTKGTKRYMPQKNSVAYALLITLYRELQMGMNLCINGSLSMQQKQVDSPVCQLRMLIDPVRKGKGKPGQFGSSSRDWYSGWACMKTLITKGLVVKSSCPAKYMLTQEGQEAARECLVRSGLPDTSENTENSEGSSDLNLVNIDSAEVETMSPVDLKRKKSTDIPLEYIEKFVLMGYPKERILKAFREIAAPSNRDISSLWPSVLCRLREDDVYGFPLKSQSAIEDCHTTPTTNETNDQVMGSSQEGVHRMKFSSAESAPNSITLRACSSSVMVSSHEGGDRLKSSTAESAPNSFTMRACSSSVQRSSSSDMEAGLSVSSLPPLSFGERFEDVSGGYQLEMESG</sequence>
<evidence type="ECO:0000259" key="15">
    <source>
        <dbReference type="Pfam" id="PF21136"/>
    </source>
</evidence>
<evidence type="ECO:0000256" key="11">
    <source>
        <dbReference type="ARBA" id="ARBA00023204"/>
    </source>
</evidence>
<dbReference type="PANTHER" id="PTHR13451:SF0">
    <property type="entry name" value="CROSSOVER JUNCTION ENDONUCLEASE MUS81"/>
    <property type="match status" value="1"/>
</dbReference>
<evidence type="ECO:0000313" key="16">
    <source>
        <dbReference type="EMBL" id="KAF3436728.1"/>
    </source>
</evidence>
<comment type="similarity">
    <text evidence="3 13">Belongs to the XPF family.</text>
</comment>
<feature type="compositionally biased region" description="Low complexity" evidence="14">
    <location>
        <begin position="404"/>
        <end position="413"/>
    </location>
</feature>
<dbReference type="FunFam" id="1.10.10.10:FF:000307">
    <property type="entry name" value="Crossover junction endonuclease MUS81"/>
    <property type="match status" value="1"/>
</dbReference>
<dbReference type="AlphaFoldDB" id="A0A8K0DYL8"/>
<dbReference type="OrthoDB" id="5963188at2759"/>
<evidence type="ECO:0000256" key="14">
    <source>
        <dbReference type="SAM" id="MobiDB-lite"/>
    </source>
</evidence>
<keyword evidence="17" id="KW-1185">Reference proteome</keyword>
<feature type="region of interest" description="Disordered" evidence="14">
    <location>
        <begin position="379"/>
        <end position="428"/>
    </location>
</feature>
<keyword evidence="10 13" id="KW-0233">DNA recombination</keyword>
<dbReference type="GO" id="GO:0046872">
    <property type="term" value="F:metal ion binding"/>
    <property type="evidence" value="ECO:0007669"/>
    <property type="project" value="UniProtKB-UniRule"/>
</dbReference>
<keyword evidence="7 13" id="KW-0227">DNA damage</keyword>
<dbReference type="PANTHER" id="PTHR13451">
    <property type="entry name" value="CLASS II CROSSOVER JUNCTION ENDONUCLEASE MUS81"/>
    <property type="match status" value="1"/>
</dbReference>
<name>A0A8K0DYL8_9ROSA</name>
<feature type="compositionally biased region" description="Polar residues" evidence="14">
    <location>
        <begin position="388"/>
        <end position="403"/>
    </location>
</feature>
<comment type="subunit">
    <text evidence="13">Interacts with EME1.</text>
</comment>
<dbReference type="InterPro" id="IPR033309">
    <property type="entry name" value="Mus81"/>
</dbReference>
<comment type="caution">
    <text evidence="16">The sequence shown here is derived from an EMBL/GenBank/DDBJ whole genome shotgun (WGS) entry which is preliminary data.</text>
</comment>
<dbReference type="Pfam" id="PF21136">
    <property type="entry name" value="WHD_MUS81"/>
    <property type="match status" value="1"/>
</dbReference>
<evidence type="ECO:0000256" key="6">
    <source>
        <dbReference type="ARBA" id="ARBA00022759"/>
    </source>
</evidence>
<evidence type="ECO:0000313" key="17">
    <source>
        <dbReference type="Proteomes" id="UP000796880"/>
    </source>
</evidence>
<dbReference type="GO" id="GO:0000712">
    <property type="term" value="P:resolution of meiotic recombination intermediates"/>
    <property type="evidence" value="ECO:0007669"/>
    <property type="project" value="TreeGrafter"/>
</dbReference>
<evidence type="ECO:0000256" key="8">
    <source>
        <dbReference type="ARBA" id="ARBA00022801"/>
    </source>
</evidence>
<dbReference type="Gene3D" id="1.10.10.10">
    <property type="entry name" value="Winged helix-like DNA-binding domain superfamily/Winged helix DNA-binding domain"/>
    <property type="match status" value="1"/>
</dbReference>
<dbReference type="CDD" id="cd21036">
    <property type="entry name" value="WH_MUS81"/>
    <property type="match status" value="1"/>
</dbReference>
<proteinExistence type="inferred from homology"/>
<evidence type="ECO:0000256" key="5">
    <source>
        <dbReference type="ARBA" id="ARBA00022723"/>
    </source>
</evidence>
<reference evidence="16" key="1">
    <citation type="submission" date="2020-03" db="EMBL/GenBank/DDBJ databases">
        <title>A high-quality chromosome-level genome assembly of a woody plant with both climbing and erect habits, Rhamnella rubrinervis.</title>
        <authorList>
            <person name="Lu Z."/>
            <person name="Yang Y."/>
            <person name="Zhu X."/>
            <person name="Sun Y."/>
        </authorList>
    </citation>
    <scope>NUCLEOTIDE SEQUENCE</scope>
    <source>
        <strain evidence="16">BYM</strain>
        <tissue evidence="16">Leaf</tissue>
    </source>
</reference>
<dbReference type="GO" id="GO:0031573">
    <property type="term" value="P:mitotic intra-S DNA damage checkpoint signaling"/>
    <property type="evidence" value="ECO:0007669"/>
    <property type="project" value="TreeGrafter"/>
</dbReference>
<organism evidence="16 17">
    <name type="scientific">Rhamnella rubrinervis</name>
    <dbReference type="NCBI Taxonomy" id="2594499"/>
    <lineage>
        <taxon>Eukaryota</taxon>
        <taxon>Viridiplantae</taxon>
        <taxon>Streptophyta</taxon>
        <taxon>Embryophyta</taxon>
        <taxon>Tracheophyta</taxon>
        <taxon>Spermatophyta</taxon>
        <taxon>Magnoliopsida</taxon>
        <taxon>eudicotyledons</taxon>
        <taxon>Gunneridae</taxon>
        <taxon>Pentapetalae</taxon>
        <taxon>rosids</taxon>
        <taxon>fabids</taxon>
        <taxon>Rosales</taxon>
        <taxon>Rhamnaceae</taxon>
        <taxon>rhamnoid group</taxon>
        <taxon>Rhamneae</taxon>
        <taxon>Rhamnella</taxon>
    </lineage>
</organism>
<keyword evidence="4 13" id="KW-0540">Nuclease</keyword>
<keyword evidence="5 13" id="KW-0479">Metal-binding</keyword>
<dbReference type="EC" id="3.1.22.-" evidence="13"/>